<keyword evidence="1" id="KW-0812">Transmembrane</keyword>
<dbReference type="Pfam" id="PF06580">
    <property type="entry name" value="His_kinase"/>
    <property type="match status" value="1"/>
</dbReference>
<gene>
    <name evidence="3" type="ORF">T190423A01A_150012</name>
</gene>
<evidence type="ECO:0000313" key="4">
    <source>
        <dbReference type="Proteomes" id="UP001497527"/>
    </source>
</evidence>
<feature type="transmembrane region" description="Helical" evidence="1">
    <location>
        <begin position="12"/>
        <end position="31"/>
    </location>
</feature>
<dbReference type="InterPro" id="IPR050640">
    <property type="entry name" value="Bact_2-comp_sensor_kinase"/>
</dbReference>
<dbReference type="GO" id="GO:0016301">
    <property type="term" value="F:kinase activity"/>
    <property type="evidence" value="ECO:0007669"/>
    <property type="project" value="UniProtKB-KW"/>
</dbReference>
<keyword evidence="4" id="KW-1185">Reference proteome</keyword>
<dbReference type="EMBL" id="CAXJIO010000006">
    <property type="protein sequence ID" value="CAL2101425.1"/>
    <property type="molecule type" value="Genomic_DNA"/>
</dbReference>
<evidence type="ECO:0000259" key="2">
    <source>
        <dbReference type="Pfam" id="PF06580"/>
    </source>
</evidence>
<keyword evidence="3" id="KW-0418">Kinase</keyword>
<feature type="domain" description="Signal transduction histidine kinase internal region" evidence="2">
    <location>
        <begin position="77"/>
        <end position="154"/>
    </location>
</feature>
<comment type="caution">
    <text evidence="3">The sequence shown here is derived from an EMBL/GenBank/DDBJ whole genome shotgun (WGS) entry which is preliminary data.</text>
</comment>
<dbReference type="SUPFAM" id="SSF55874">
    <property type="entry name" value="ATPase domain of HSP90 chaperone/DNA topoisomerase II/histidine kinase"/>
    <property type="match status" value="1"/>
</dbReference>
<dbReference type="PANTHER" id="PTHR34220">
    <property type="entry name" value="SENSOR HISTIDINE KINASE YPDA"/>
    <property type="match status" value="1"/>
</dbReference>
<dbReference type="InterPro" id="IPR036890">
    <property type="entry name" value="HATPase_C_sf"/>
</dbReference>
<dbReference type="Gene3D" id="3.30.565.10">
    <property type="entry name" value="Histidine kinase-like ATPase, C-terminal domain"/>
    <property type="match status" value="1"/>
</dbReference>
<reference evidence="3 4" key="1">
    <citation type="submission" date="2024-05" db="EMBL/GenBank/DDBJ databases">
        <authorList>
            <person name="Duchaud E."/>
        </authorList>
    </citation>
    <scope>NUCLEOTIDE SEQUENCE [LARGE SCALE GENOMIC DNA]</scope>
    <source>
        <strain evidence="3">Ena-SAMPLE-TAB-13-05-2024-13:56:06:370-140308</strain>
    </source>
</reference>
<keyword evidence="3" id="KW-0808">Transferase</keyword>
<dbReference type="PANTHER" id="PTHR34220:SF7">
    <property type="entry name" value="SENSOR HISTIDINE KINASE YPDA"/>
    <property type="match status" value="1"/>
</dbReference>
<dbReference type="Proteomes" id="UP001497527">
    <property type="component" value="Unassembled WGS sequence"/>
</dbReference>
<evidence type="ECO:0000313" key="3">
    <source>
        <dbReference type="EMBL" id="CAL2101425.1"/>
    </source>
</evidence>
<keyword evidence="1" id="KW-0472">Membrane</keyword>
<sequence>MISKIINKLPKIPKRGYSIFLILFGVIIVAFNDEFGGKQPYMTIALCYFLSLIVLFLYWVFKQIKMIISLKTENKKAELLHLKNQVNPHFFFNTLNNLYGLVDEDTEKTKTLILKLSDMMSYSIYRGDNDYVTIEEEVIFLEHYIELHEIRYYKNIDITFDVEIIDEGIKVTPLLFINLLENAFKHGIENLRNDAYIKAKLKVSSTVIYFEIENNFDPEEINSHSGIGLKNLQRRLELIYPKKHQLSFTELKNIYKATLTIYLT</sequence>
<feature type="transmembrane region" description="Helical" evidence="1">
    <location>
        <begin position="43"/>
        <end position="61"/>
    </location>
</feature>
<proteinExistence type="predicted"/>
<dbReference type="InterPro" id="IPR010559">
    <property type="entry name" value="Sig_transdc_His_kin_internal"/>
</dbReference>
<protein>
    <submittedName>
        <fullName evidence="3">Histidine kinase</fullName>
    </submittedName>
</protein>
<accession>A0ABP1ESF4</accession>
<name>A0ABP1ESF4_9FLAO</name>
<organism evidence="3 4">
    <name type="scientific">Tenacibaculum polynesiense</name>
    <dbReference type="NCBI Taxonomy" id="3137857"/>
    <lineage>
        <taxon>Bacteria</taxon>
        <taxon>Pseudomonadati</taxon>
        <taxon>Bacteroidota</taxon>
        <taxon>Flavobacteriia</taxon>
        <taxon>Flavobacteriales</taxon>
        <taxon>Flavobacteriaceae</taxon>
        <taxon>Tenacibaculum</taxon>
    </lineage>
</organism>
<evidence type="ECO:0000256" key="1">
    <source>
        <dbReference type="SAM" id="Phobius"/>
    </source>
</evidence>
<keyword evidence="1" id="KW-1133">Transmembrane helix</keyword>